<name>A0AAW0JVE6_QUESU</name>
<reference evidence="1 2" key="1">
    <citation type="journal article" date="2018" name="Sci. Data">
        <title>The draft genome sequence of cork oak.</title>
        <authorList>
            <person name="Ramos A.M."/>
            <person name="Usie A."/>
            <person name="Barbosa P."/>
            <person name="Barros P.M."/>
            <person name="Capote T."/>
            <person name="Chaves I."/>
            <person name="Simoes F."/>
            <person name="Abreu I."/>
            <person name="Carrasquinho I."/>
            <person name="Faro C."/>
            <person name="Guimaraes J.B."/>
            <person name="Mendonca D."/>
            <person name="Nobrega F."/>
            <person name="Rodrigues L."/>
            <person name="Saibo N.J.M."/>
            <person name="Varela M.C."/>
            <person name="Egas C."/>
            <person name="Matos J."/>
            <person name="Miguel C.M."/>
            <person name="Oliveira M.M."/>
            <person name="Ricardo C.P."/>
            <person name="Goncalves S."/>
        </authorList>
    </citation>
    <scope>NUCLEOTIDE SEQUENCE [LARGE SCALE GENOMIC DNA]</scope>
    <source>
        <strain evidence="2">cv. HL8</strain>
    </source>
</reference>
<gene>
    <name evidence="1" type="ORF">CFP56_028473</name>
</gene>
<dbReference type="AlphaFoldDB" id="A0AAW0JVE6"/>
<dbReference type="Proteomes" id="UP000237347">
    <property type="component" value="Unassembled WGS sequence"/>
</dbReference>
<evidence type="ECO:0000313" key="2">
    <source>
        <dbReference type="Proteomes" id="UP000237347"/>
    </source>
</evidence>
<protein>
    <submittedName>
        <fullName evidence="1">Uncharacterized protein</fullName>
    </submittedName>
</protein>
<dbReference type="EMBL" id="PKMF04000466">
    <property type="protein sequence ID" value="KAK7830201.1"/>
    <property type="molecule type" value="Genomic_DNA"/>
</dbReference>
<accession>A0AAW0JVE6</accession>
<sequence length="51" mass="5655">MFRAKCSSSTLVATSFCLSILAFIFILLFKLSSTLPNNKKPPKLPIIENLP</sequence>
<organism evidence="1 2">
    <name type="scientific">Quercus suber</name>
    <name type="common">Cork oak</name>
    <dbReference type="NCBI Taxonomy" id="58331"/>
    <lineage>
        <taxon>Eukaryota</taxon>
        <taxon>Viridiplantae</taxon>
        <taxon>Streptophyta</taxon>
        <taxon>Embryophyta</taxon>
        <taxon>Tracheophyta</taxon>
        <taxon>Spermatophyta</taxon>
        <taxon>Magnoliopsida</taxon>
        <taxon>eudicotyledons</taxon>
        <taxon>Gunneridae</taxon>
        <taxon>Pentapetalae</taxon>
        <taxon>rosids</taxon>
        <taxon>fabids</taxon>
        <taxon>Fagales</taxon>
        <taxon>Fagaceae</taxon>
        <taxon>Quercus</taxon>
    </lineage>
</organism>
<keyword evidence="2" id="KW-1185">Reference proteome</keyword>
<proteinExistence type="predicted"/>
<comment type="caution">
    <text evidence="1">The sequence shown here is derived from an EMBL/GenBank/DDBJ whole genome shotgun (WGS) entry which is preliminary data.</text>
</comment>
<evidence type="ECO:0000313" key="1">
    <source>
        <dbReference type="EMBL" id="KAK7830201.1"/>
    </source>
</evidence>